<evidence type="ECO:0000256" key="2">
    <source>
        <dbReference type="SAM" id="SignalP"/>
    </source>
</evidence>
<dbReference type="Proteomes" id="UP000031056">
    <property type="component" value="Unassembled WGS sequence"/>
</dbReference>
<feature type="chain" id="PRO_5002094898" evidence="2">
    <location>
        <begin position="19"/>
        <end position="406"/>
    </location>
</feature>
<dbReference type="InParanoid" id="A0A0B2UID4"/>
<feature type="coiled-coil region" evidence="1">
    <location>
        <begin position="304"/>
        <end position="401"/>
    </location>
</feature>
<dbReference type="GeneID" id="26262505"/>
<feature type="signal peptide" evidence="2">
    <location>
        <begin position="1"/>
        <end position="18"/>
    </location>
</feature>
<dbReference type="VEuPathDB" id="MicrosporidiaDB:M896_110340"/>
<sequence>MIPAILLMLHSCISKIVVVDDIGLANKKARDPEIVKRAIDALQSTAKNNEGTVIVANINGTRKSIDGIDERFNIKRHNNFSDSSNDTNEGINVNWESEARFSPVTTKMLSGGSGNANVNHANVYSVQKHMNNSFNNASQFENDFSSGMDFSRLGSRSKAYEYSNAFSTDSKHSTGEPYLPLSFRSSKINMLDDYLDDRLDEGPETSMVRRMLDEEPRSRKSVISLKMAQSKQKENMLQSSIDKISQEIDQVSEKIQDVQKSKDIMTAKLHTKRNHLRNLQINKKEVDIQRGRTLALIRISRNELLKLSKMIDDQKSKLALLEDEEKIFTDRIRKYDEEHDVGVRELQLEESRSEEIKRSIEELEKIYNMLKVKSNELLNQRNRESSIRNKLELEVERLDRNSIDFI</sequence>
<proteinExistence type="predicted"/>
<keyword evidence="4" id="KW-1185">Reference proteome</keyword>
<dbReference type="EMBL" id="JOKQ01000011">
    <property type="protein sequence ID" value="KHN69004.1"/>
    <property type="molecule type" value="Genomic_DNA"/>
</dbReference>
<organism evidence="3 4">
    <name type="scientific">Ordospora colligata OC4</name>
    <dbReference type="NCBI Taxonomy" id="1354746"/>
    <lineage>
        <taxon>Eukaryota</taxon>
        <taxon>Fungi</taxon>
        <taxon>Fungi incertae sedis</taxon>
        <taxon>Microsporidia</taxon>
        <taxon>Ordosporidae</taxon>
        <taxon>Ordospora</taxon>
    </lineage>
</organism>
<dbReference type="HOGENOM" id="CLU_663973_0_0_1"/>
<dbReference type="OrthoDB" id="2190888at2759"/>
<dbReference type="AlphaFoldDB" id="A0A0B2UID4"/>
<keyword evidence="1" id="KW-0175">Coiled coil</keyword>
<evidence type="ECO:0000256" key="1">
    <source>
        <dbReference type="SAM" id="Coils"/>
    </source>
</evidence>
<evidence type="ECO:0000313" key="4">
    <source>
        <dbReference type="Proteomes" id="UP000031056"/>
    </source>
</evidence>
<accession>A0A0B2UID4</accession>
<protein>
    <submittedName>
        <fullName evidence="3">Uncharacterized protein</fullName>
    </submittedName>
</protein>
<gene>
    <name evidence="3" type="ORF">M896_110340</name>
</gene>
<keyword evidence="2" id="KW-0732">Signal</keyword>
<reference evidence="3 4" key="1">
    <citation type="journal article" date="2014" name="MBio">
        <title>The Ordospora colligata genome; evolution of extreme reduction in microsporidia and host-to-parasite horizontal gene transfer.</title>
        <authorList>
            <person name="Pombert J.-F."/>
            <person name="Haag K.L."/>
            <person name="Beidas S."/>
            <person name="Ebert D."/>
            <person name="Keeling P.J."/>
        </authorList>
    </citation>
    <scope>NUCLEOTIDE SEQUENCE [LARGE SCALE GENOMIC DNA]</scope>
    <source>
        <strain evidence="3 4">OC4</strain>
    </source>
</reference>
<dbReference type="RefSeq" id="XP_014563046.1">
    <property type="nucleotide sequence ID" value="XM_014707560.1"/>
</dbReference>
<comment type="caution">
    <text evidence="3">The sequence shown here is derived from an EMBL/GenBank/DDBJ whole genome shotgun (WGS) entry which is preliminary data.</text>
</comment>
<name>A0A0B2UID4_9MICR</name>
<evidence type="ECO:0000313" key="3">
    <source>
        <dbReference type="EMBL" id="KHN69004.1"/>
    </source>
</evidence>